<dbReference type="EMBL" id="JAVIJP010000016">
    <property type="protein sequence ID" value="KAL3643357.1"/>
    <property type="molecule type" value="Genomic_DNA"/>
</dbReference>
<dbReference type="SUPFAM" id="SSF48239">
    <property type="entry name" value="Terpenoid cyclases/Protein prenyltransferases"/>
    <property type="match status" value="1"/>
</dbReference>
<organism evidence="1 2">
    <name type="scientific">Castilleja foliolosa</name>
    <dbReference type="NCBI Taxonomy" id="1961234"/>
    <lineage>
        <taxon>Eukaryota</taxon>
        <taxon>Viridiplantae</taxon>
        <taxon>Streptophyta</taxon>
        <taxon>Embryophyta</taxon>
        <taxon>Tracheophyta</taxon>
        <taxon>Spermatophyta</taxon>
        <taxon>Magnoliopsida</taxon>
        <taxon>eudicotyledons</taxon>
        <taxon>Gunneridae</taxon>
        <taxon>Pentapetalae</taxon>
        <taxon>asterids</taxon>
        <taxon>lamiids</taxon>
        <taxon>Lamiales</taxon>
        <taxon>Orobanchaceae</taxon>
        <taxon>Pedicularideae</taxon>
        <taxon>Castillejinae</taxon>
        <taxon>Castilleja</taxon>
    </lineage>
</organism>
<proteinExistence type="predicted"/>
<dbReference type="AlphaFoldDB" id="A0ABD3DNZ4"/>
<gene>
    <name evidence="1" type="ORF">CASFOL_014172</name>
</gene>
<comment type="caution">
    <text evidence="1">The sequence shown here is derived from an EMBL/GenBank/DDBJ whole genome shotgun (WGS) entry which is preliminary data.</text>
</comment>
<protein>
    <submittedName>
        <fullName evidence="1">Uncharacterized protein</fullName>
    </submittedName>
</protein>
<evidence type="ECO:0000313" key="1">
    <source>
        <dbReference type="EMBL" id="KAL3643357.1"/>
    </source>
</evidence>
<dbReference type="InterPro" id="IPR008930">
    <property type="entry name" value="Terpenoid_cyclase/PrenylTrfase"/>
</dbReference>
<accession>A0ABD3DNZ4</accession>
<sequence>MKLLHDEDKIITTIMDDKAMVEIFEASHLAFEDEYCLLNKSKSLTDEAKNLNSSKCPSHWSVSWFNAKKHINAHDELSTLHRLASLSFNMVQAHHQQDLKEILK</sequence>
<keyword evidence="2" id="KW-1185">Reference proteome</keyword>
<dbReference type="Gene3D" id="1.50.10.130">
    <property type="entry name" value="Terpene synthase, N-terminal domain"/>
    <property type="match status" value="1"/>
</dbReference>
<name>A0ABD3DNZ4_9LAMI</name>
<dbReference type="InterPro" id="IPR036965">
    <property type="entry name" value="Terpene_synth_N_sf"/>
</dbReference>
<dbReference type="Proteomes" id="UP001632038">
    <property type="component" value="Unassembled WGS sequence"/>
</dbReference>
<evidence type="ECO:0000313" key="2">
    <source>
        <dbReference type="Proteomes" id="UP001632038"/>
    </source>
</evidence>
<reference evidence="2" key="1">
    <citation type="journal article" date="2024" name="IScience">
        <title>Strigolactones Initiate the Formation of Haustorium-like Structures in Castilleja.</title>
        <authorList>
            <person name="Buerger M."/>
            <person name="Peterson D."/>
            <person name="Chory J."/>
        </authorList>
    </citation>
    <scope>NUCLEOTIDE SEQUENCE [LARGE SCALE GENOMIC DNA]</scope>
</reference>